<accession>A0A4Q8AEW9</accession>
<evidence type="ECO:0000313" key="7">
    <source>
        <dbReference type="Proteomes" id="UP000292685"/>
    </source>
</evidence>
<dbReference type="InterPro" id="IPR000843">
    <property type="entry name" value="HTH_LacI"/>
</dbReference>
<dbReference type="EMBL" id="SHLA01000001">
    <property type="protein sequence ID" value="RZU62788.1"/>
    <property type="molecule type" value="Genomic_DNA"/>
</dbReference>
<dbReference type="Proteomes" id="UP000292685">
    <property type="component" value="Unassembled WGS sequence"/>
</dbReference>
<dbReference type="PROSITE" id="PS50932">
    <property type="entry name" value="HTH_LACI_2"/>
    <property type="match status" value="1"/>
</dbReference>
<evidence type="ECO:0000256" key="1">
    <source>
        <dbReference type="ARBA" id="ARBA00023015"/>
    </source>
</evidence>
<dbReference type="InterPro" id="IPR046335">
    <property type="entry name" value="LacI/GalR-like_sensor"/>
</dbReference>
<dbReference type="SUPFAM" id="SSF47413">
    <property type="entry name" value="lambda repressor-like DNA-binding domains"/>
    <property type="match status" value="1"/>
</dbReference>
<evidence type="ECO:0000256" key="2">
    <source>
        <dbReference type="ARBA" id="ARBA00023125"/>
    </source>
</evidence>
<gene>
    <name evidence="6" type="ORF">EV380_2393</name>
</gene>
<reference evidence="6 7" key="1">
    <citation type="submission" date="2019-02" db="EMBL/GenBank/DDBJ databases">
        <title>Sequencing the genomes of 1000 actinobacteria strains.</title>
        <authorList>
            <person name="Klenk H.-P."/>
        </authorList>
    </citation>
    <scope>NUCLEOTIDE SEQUENCE [LARGE SCALE GENOMIC DNA]</scope>
    <source>
        <strain evidence="6 7">DSM 17364</strain>
    </source>
</reference>
<dbReference type="SUPFAM" id="SSF53822">
    <property type="entry name" value="Periplasmic binding protein-like I"/>
    <property type="match status" value="1"/>
</dbReference>
<comment type="caution">
    <text evidence="6">The sequence shown here is derived from an EMBL/GenBank/DDBJ whole genome shotgun (WGS) entry which is preliminary data.</text>
</comment>
<evidence type="ECO:0000256" key="4">
    <source>
        <dbReference type="SAM" id="MobiDB-lite"/>
    </source>
</evidence>
<dbReference type="GO" id="GO:0003700">
    <property type="term" value="F:DNA-binding transcription factor activity"/>
    <property type="evidence" value="ECO:0007669"/>
    <property type="project" value="TreeGrafter"/>
</dbReference>
<dbReference type="PANTHER" id="PTHR30146:SF109">
    <property type="entry name" value="HTH-TYPE TRANSCRIPTIONAL REGULATOR GALS"/>
    <property type="match status" value="1"/>
</dbReference>
<dbReference type="Gene3D" id="1.10.260.40">
    <property type="entry name" value="lambda repressor-like DNA-binding domains"/>
    <property type="match status" value="1"/>
</dbReference>
<keyword evidence="7" id="KW-1185">Reference proteome</keyword>
<dbReference type="GO" id="GO:0000976">
    <property type="term" value="F:transcription cis-regulatory region binding"/>
    <property type="evidence" value="ECO:0007669"/>
    <property type="project" value="TreeGrafter"/>
</dbReference>
<dbReference type="Pfam" id="PF13377">
    <property type="entry name" value="Peripla_BP_3"/>
    <property type="match status" value="1"/>
</dbReference>
<sequence length="348" mass="36778">MAEAMPRTRVGKRPTVRQVAERAGVSHQTVSRFLRGDPGMKPATIERLREAVDALGYRVDQTARSLRTGRSGVLTAMLPSPVTAFPTPVLAAAAEVAHDHGYFMEVAVVAGGSRERAERAAELLESGRSEGVLFLGDLPDGGVPSSRDRGAFVLFGDFDDQLRGVGQLADASPVAEAIAHLAGLGHRRFLHLAGPQQWASARARRAVFLETIERLGPDYPGLTSAGVVPGTWSADSGYDGVAQLPADVDFTAVIAANDLVAMGAVRALGERGLSVPGDVSIVGWDDQEMGRYSTPSLSTVVVDREAQGRVAMQRLVALVRGEKAADSGAQINRLVWRESAGAAPARGR</sequence>
<dbReference type="Gene3D" id="3.40.50.2300">
    <property type="match status" value="2"/>
</dbReference>
<organism evidence="6 7">
    <name type="scientific">Zhihengliuella halotolerans</name>
    <dbReference type="NCBI Taxonomy" id="370736"/>
    <lineage>
        <taxon>Bacteria</taxon>
        <taxon>Bacillati</taxon>
        <taxon>Actinomycetota</taxon>
        <taxon>Actinomycetes</taxon>
        <taxon>Micrococcales</taxon>
        <taxon>Micrococcaceae</taxon>
        <taxon>Zhihengliuella</taxon>
    </lineage>
</organism>
<dbReference type="SMART" id="SM00354">
    <property type="entry name" value="HTH_LACI"/>
    <property type="match status" value="1"/>
</dbReference>
<keyword evidence="2" id="KW-0238">DNA-binding</keyword>
<dbReference type="AlphaFoldDB" id="A0A4Q8AEW9"/>
<evidence type="ECO:0000259" key="5">
    <source>
        <dbReference type="PROSITE" id="PS50932"/>
    </source>
</evidence>
<name>A0A4Q8AEW9_9MICC</name>
<dbReference type="InterPro" id="IPR028082">
    <property type="entry name" value="Peripla_BP_I"/>
</dbReference>
<dbReference type="PANTHER" id="PTHR30146">
    <property type="entry name" value="LACI-RELATED TRANSCRIPTIONAL REPRESSOR"/>
    <property type="match status" value="1"/>
</dbReference>
<feature type="region of interest" description="Disordered" evidence="4">
    <location>
        <begin position="1"/>
        <end position="24"/>
    </location>
</feature>
<protein>
    <submittedName>
        <fullName evidence="6">LacI family transcriptional regulator</fullName>
    </submittedName>
</protein>
<dbReference type="InterPro" id="IPR010982">
    <property type="entry name" value="Lambda_DNA-bd_dom_sf"/>
</dbReference>
<feature type="domain" description="HTH lacI-type" evidence="5">
    <location>
        <begin position="14"/>
        <end position="68"/>
    </location>
</feature>
<keyword evidence="3" id="KW-0804">Transcription</keyword>
<evidence type="ECO:0000256" key="3">
    <source>
        <dbReference type="ARBA" id="ARBA00023163"/>
    </source>
</evidence>
<dbReference type="CDD" id="cd01392">
    <property type="entry name" value="HTH_LacI"/>
    <property type="match status" value="1"/>
</dbReference>
<proteinExistence type="predicted"/>
<keyword evidence="1" id="KW-0805">Transcription regulation</keyword>
<dbReference type="Pfam" id="PF00356">
    <property type="entry name" value="LacI"/>
    <property type="match status" value="1"/>
</dbReference>
<evidence type="ECO:0000313" key="6">
    <source>
        <dbReference type="EMBL" id="RZU62788.1"/>
    </source>
</evidence>
<dbReference type="RefSeq" id="WP_242607602.1">
    <property type="nucleotide sequence ID" value="NZ_SHLA01000001.1"/>
</dbReference>